<name>A0ABN9Y658_9DINO</name>
<evidence type="ECO:0000256" key="1">
    <source>
        <dbReference type="ARBA" id="ARBA00022729"/>
    </source>
</evidence>
<feature type="region of interest" description="Disordered" evidence="3">
    <location>
        <begin position="1"/>
        <end position="27"/>
    </location>
</feature>
<dbReference type="InterPro" id="IPR029058">
    <property type="entry name" value="AB_hydrolase_fold"/>
</dbReference>
<accession>A0ABN9Y658</accession>
<dbReference type="InterPro" id="IPR001375">
    <property type="entry name" value="Peptidase_S9_cat"/>
</dbReference>
<organism evidence="6 7">
    <name type="scientific">Prorocentrum cordatum</name>
    <dbReference type="NCBI Taxonomy" id="2364126"/>
    <lineage>
        <taxon>Eukaryota</taxon>
        <taxon>Sar</taxon>
        <taxon>Alveolata</taxon>
        <taxon>Dinophyceae</taxon>
        <taxon>Prorocentrales</taxon>
        <taxon>Prorocentraceae</taxon>
        <taxon>Prorocentrum</taxon>
    </lineage>
</organism>
<keyword evidence="4" id="KW-0472">Membrane</keyword>
<reference evidence="6" key="1">
    <citation type="submission" date="2023-10" db="EMBL/GenBank/DDBJ databases">
        <authorList>
            <person name="Chen Y."/>
            <person name="Shah S."/>
            <person name="Dougan E. K."/>
            <person name="Thang M."/>
            <person name="Chan C."/>
        </authorList>
    </citation>
    <scope>NUCLEOTIDE SEQUENCE [LARGE SCALE GENOMIC DNA]</scope>
</reference>
<dbReference type="Proteomes" id="UP001189429">
    <property type="component" value="Unassembled WGS sequence"/>
</dbReference>
<dbReference type="SUPFAM" id="SSF53474">
    <property type="entry name" value="alpha/beta-Hydrolases"/>
    <property type="match status" value="1"/>
</dbReference>
<keyword evidence="2" id="KW-0378">Hydrolase</keyword>
<feature type="non-terminal residue" evidence="6">
    <location>
        <position position="344"/>
    </location>
</feature>
<dbReference type="PANTHER" id="PTHR43037:SF5">
    <property type="entry name" value="FERULOYL ESTERASE"/>
    <property type="match status" value="1"/>
</dbReference>
<gene>
    <name evidence="6" type="ORF">PCOR1329_LOCUS81560</name>
</gene>
<dbReference type="InterPro" id="IPR050955">
    <property type="entry name" value="Plant_Biomass_Hydrol_Est"/>
</dbReference>
<comment type="caution">
    <text evidence="6">The sequence shown here is derived from an EMBL/GenBank/DDBJ whole genome shotgun (WGS) entry which is preliminary data.</text>
</comment>
<evidence type="ECO:0000313" key="7">
    <source>
        <dbReference type="Proteomes" id="UP001189429"/>
    </source>
</evidence>
<feature type="compositionally biased region" description="Low complexity" evidence="3">
    <location>
        <begin position="13"/>
        <end position="26"/>
    </location>
</feature>
<keyword evidence="4" id="KW-0812">Transmembrane</keyword>
<feature type="compositionally biased region" description="Polar residues" evidence="3">
    <location>
        <begin position="1"/>
        <end position="11"/>
    </location>
</feature>
<feature type="domain" description="Peptidase S9 prolyl oligopeptidase catalytic" evidence="5">
    <location>
        <begin position="197"/>
        <end position="247"/>
    </location>
</feature>
<keyword evidence="4" id="KW-1133">Transmembrane helix</keyword>
<dbReference type="EMBL" id="CAUYUJ010021643">
    <property type="protein sequence ID" value="CAK0906118.1"/>
    <property type="molecule type" value="Genomic_DNA"/>
</dbReference>
<dbReference type="Pfam" id="PF00326">
    <property type="entry name" value="Peptidase_S9"/>
    <property type="match status" value="1"/>
</dbReference>
<keyword evidence="1" id="KW-0732">Signal</keyword>
<keyword evidence="7" id="KW-1185">Reference proteome</keyword>
<evidence type="ECO:0000256" key="2">
    <source>
        <dbReference type="ARBA" id="ARBA00022801"/>
    </source>
</evidence>
<feature type="non-terminal residue" evidence="6">
    <location>
        <position position="1"/>
    </location>
</feature>
<evidence type="ECO:0000256" key="4">
    <source>
        <dbReference type="SAM" id="Phobius"/>
    </source>
</evidence>
<evidence type="ECO:0000313" key="6">
    <source>
        <dbReference type="EMBL" id="CAK0906118.1"/>
    </source>
</evidence>
<sequence>GGRQATSSAAMTASGLPAPPKGAAKPYLFGAEPLLGKQASKAKRHHPKGAEPEPALGKLASRAAAVGALIAGALMGAACAGAGAMLLTSRGAPSAETRMERRADHFPTGQMVRLDIAGRGLWVYKPNSSAAGGERLPLVMVLHGSEDTALNIANVSGFAAVAENVTDGFILAFPEMVKERADSWDFGAPHEVGFFRAAVHLLHSKGLVRREKVFVCGHSNGGTMALFLQNNLPDVFSGAAAVEAGVGHLEQWKNLSYGSPTMVIWNHNDNVLQEFGGEKLYHDTLATLRRHDPYHSHSEPASRTRLDAGSGGSVRYAERLLWRATSEGLPPLMVVSWGSELPSH</sequence>
<feature type="transmembrane region" description="Helical" evidence="4">
    <location>
        <begin position="63"/>
        <end position="88"/>
    </location>
</feature>
<feature type="region of interest" description="Disordered" evidence="3">
    <location>
        <begin position="36"/>
        <end position="55"/>
    </location>
</feature>
<evidence type="ECO:0000256" key="3">
    <source>
        <dbReference type="SAM" id="MobiDB-lite"/>
    </source>
</evidence>
<protein>
    <recommendedName>
        <fullName evidence="5">Peptidase S9 prolyl oligopeptidase catalytic domain-containing protein</fullName>
    </recommendedName>
</protein>
<dbReference type="PANTHER" id="PTHR43037">
    <property type="entry name" value="UNNAMED PRODUCT-RELATED"/>
    <property type="match status" value="1"/>
</dbReference>
<proteinExistence type="predicted"/>
<dbReference type="Gene3D" id="3.40.50.1820">
    <property type="entry name" value="alpha/beta hydrolase"/>
    <property type="match status" value="1"/>
</dbReference>
<evidence type="ECO:0000259" key="5">
    <source>
        <dbReference type="Pfam" id="PF00326"/>
    </source>
</evidence>